<dbReference type="GO" id="GO:0000139">
    <property type="term" value="C:Golgi membrane"/>
    <property type="evidence" value="ECO:0007669"/>
    <property type="project" value="UniProtKB-SubCell"/>
</dbReference>
<keyword evidence="6" id="KW-0472">Membrane</keyword>
<keyword evidence="3" id="KW-0808">Transferase</keyword>
<dbReference type="AlphaFoldDB" id="A0A8X7Z0Q5"/>
<keyword evidence="6" id="KW-1133">Transmembrane helix</keyword>
<dbReference type="InterPro" id="IPR049625">
    <property type="entry name" value="Glyco_transf_61_cat"/>
</dbReference>
<dbReference type="EMBL" id="JAAWWB010000020">
    <property type="protein sequence ID" value="KAG6758013.1"/>
    <property type="molecule type" value="Genomic_DNA"/>
</dbReference>
<evidence type="ECO:0000313" key="9">
    <source>
        <dbReference type="Proteomes" id="UP000886885"/>
    </source>
</evidence>
<keyword evidence="6" id="KW-0812">Transmembrane</keyword>
<keyword evidence="4" id="KW-0325">Glycoprotein</keyword>
<dbReference type="OrthoDB" id="826293at2759"/>
<name>A0A8X7Z0Q5_POPTO</name>
<feature type="transmembrane region" description="Helical" evidence="6">
    <location>
        <begin position="508"/>
        <end position="528"/>
    </location>
</feature>
<protein>
    <recommendedName>
        <fullName evidence="7">Glycosyltransferase 61 catalytic domain-containing protein</fullName>
    </recommendedName>
</protein>
<dbReference type="InterPro" id="IPR007657">
    <property type="entry name" value="Glycosyltransferase_61"/>
</dbReference>
<evidence type="ECO:0000259" key="7">
    <source>
        <dbReference type="Pfam" id="PF04577"/>
    </source>
</evidence>
<evidence type="ECO:0000256" key="4">
    <source>
        <dbReference type="ARBA" id="ARBA00023180"/>
    </source>
</evidence>
<feature type="domain" description="Glycosyltransferase 61 catalytic" evidence="7">
    <location>
        <begin position="722"/>
        <end position="818"/>
    </location>
</feature>
<dbReference type="Pfam" id="PF04577">
    <property type="entry name" value="Glyco_transf_61"/>
    <property type="match status" value="2"/>
</dbReference>
<keyword evidence="2" id="KW-0328">Glycosyltransferase</keyword>
<dbReference type="GO" id="GO:0016763">
    <property type="term" value="F:pentosyltransferase activity"/>
    <property type="evidence" value="ECO:0007669"/>
    <property type="project" value="UniProtKB-ARBA"/>
</dbReference>
<evidence type="ECO:0000256" key="6">
    <source>
        <dbReference type="SAM" id="Phobius"/>
    </source>
</evidence>
<comment type="caution">
    <text evidence="8">The sequence shown here is derived from an EMBL/GenBank/DDBJ whole genome shotgun (WGS) entry which is preliminary data.</text>
</comment>
<dbReference type="PANTHER" id="PTHR20961">
    <property type="entry name" value="GLYCOSYLTRANSFERASE"/>
    <property type="match status" value="1"/>
</dbReference>
<organism evidence="8 9">
    <name type="scientific">Populus tomentosa</name>
    <name type="common">Chinese white poplar</name>
    <dbReference type="NCBI Taxonomy" id="118781"/>
    <lineage>
        <taxon>Eukaryota</taxon>
        <taxon>Viridiplantae</taxon>
        <taxon>Streptophyta</taxon>
        <taxon>Embryophyta</taxon>
        <taxon>Tracheophyta</taxon>
        <taxon>Spermatophyta</taxon>
        <taxon>Magnoliopsida</taxon>
        <taxon>eudicotyledons</taxon>
        <taxon>Gunneridae</taxon>
        <taxon>Pentapetalae</taxon>
        <taxon>rosids</taxon>
        <taxon>fabids</taxon>
        <taxon>Malpighiales</taxon>
        <taxon>Salicaceae</taxon>
        <taxon>Saliceae</taxon>
        <taxon>Populus</taxon>
    </lineage>
</organism>
<reference evidence="8" key="1">
    <citation type="journal article" date="2020" name="bioRxiv">
        <title>Hybrid origin of Populus tomentosa Carr. identified through genome sequencing and phylogenomic analysis.</title>
        <authorList>
            <person name="An X."/>
            <person name="Gao K."/>
            <person name="Chen Z."/>
            <person name="Li J."/>
            <person name="Yang X."/>
            <person name="Yang X."/>
            <person name="Zhou J."/>
            <person name="Guo T."/>
            <person name="Zhao T."/>
            <person name="Huang S."/>
            <person name="Miao D."/>
            <person name="Khan W.U."/>
            <person name="Rao P."/>
            <person name="Ye M."/>
            <person name="Lei B."/>
            <person name="Liao W."/>
            <person name="Wang J."/>
            <person name="Ji L."/>
            <person name="Li Y."/>
            <person name="Guo B."/>
            <person name="Mustafa N.S."/>
            <person name="Li S."/>
            <person name="Yun Q."/>
            <person name="Keller S.R."/>
            <person name="Mao J."/>
            <person name="Zhang R."/>
            <person name="Strauss S.H."/>
        </authorList>
    </citation>
    <scope>NUCLEOTIDE SEQUENCE</scope>
    <source>
        <strain evidence="8">GM15</strain>
        <tissue evidence="8">Leaf</tissue>
    </source>
</reference>
<evidence type="ECO:0000313" key="8">
    <source>
        <dbReference type="EMBL" id="KAG6758013.1"/>
    </source>
</evidence>
<evidence type="ECO:0000256" key="5">
    <source>
        <dbReference type="SAM" id="MobiDB-lite"/>
    </source>
</evidence>
<proteinExistence type="predicted"/>
<dbReference type="PANTHER" id="PTHR20961:SF98">
    <property type="entry name" value="GLYCOSYLTRANSFERASE"/>
    <property type="match status" value="1"/>
</dbReference>
<sequence>MSSNICLSILLTDTKKKSAIHFVLIQEEVRGVGWMRINQYNLPDGDSNLKQPRSHPTQIPVKPDKHLTVNLSLLSRSNVSEASSIPKSRPGLIVSEKREEKPASSSTHSGIVINKTREDRPARSPLHSISEVKRPITCDCSHNDYDLWFINGPALLDPSTSTFFTTGPTISTPPDFAVKFRPYPRKTDERAKSKVNELTLTSAPPRSSCGITHSSPAMVFSTGGYTGNFYHQFNDGLLALYITVNSLSLNRDVILTVTNWSDWWAQKYAHLLLRFTKHPIINMDNQTRTHCFPSAIVGLMTHGPLAVDPTLTQHKTLLDFHALLESTYSPPGKHVSTLDKSKGARPQLVLVNRKNGVGREILNLKEALKAIEEVGFKAIVFEPKRNGAVGDTYRLLHGSHAMLAVHGAAMTHLLFLRVGMVLGEIVPIGTDWLAKTFYEKPARVLGLEYMKYKIQVNESSLADEYGANDLVLKNPPAFVNGDWPKAKVYMKTQNVKLDMIMDKRNSKIATVLCLAFFVYFFILLAIHLRSNVPYLSKDIPGIEVFNRNNVFQKDPTPPSPPPPLPRPKQINCDRSHRFYDLCTINGPTVLDPVNSTLYLSAPRNSTTVEKIRPYPRKWEKPIMAGIQEFTLISNSKSPLCQAQHNLPAIVFSAEGYTGNFFHDFNDGFIPLFITVNSVFPDNQDFILVISQARNWWISKYGDLLHTYSKHPVIIPENETSTHYKAYNHGQNHPWKSDPPKPRARLVLATRNGGVGRVISNQNEVKHLAEEIGFDVIIFEPIPQTPLQQAYALINSSHAMVGVHGAGLTHSLFLRPGVVFMQVVPIGADWLAEVCYAKSARAMGLEYLEYRIGAEESSLIDKYGKNSLLIKDPATFRGQNWLSAIMDIYLKEQNVKIDLIRFREYLKEAYKKATEFMEKEGAS</sequence>
<accession>A0A8X7Z0Q5</accession>
<comment type="subcellular location">
    <subcellularLocation>
        <location evidence="1">Golgi apparatus membrane</location>
        <topology evidence="1">Single-pass type II membrane protein</topology>
    </subcellularLocation>
</comment>
<evidence type="ECO:0000256" key="1">
    <source>
        <dbReference type="ARBA" id="ARBA00004323"/>
    </source>
</evidence>
<feature type="region of interest" description="Disordered" evidence="5">
    <location>
        <begin position="82"/>
        <end position="127"/>
    </location>
</feature>
<evidence type="ECO:0000256" key="3">
    <source>
        <dbReference type="ARBA" id="ARBA00022679"/>
    </source>
</evidence>
<gene>
    <name evidence="8" type="ORF">POTOM_038346</name>
</gene>
<feature type="domain" description="Glycosyltransferase 61 catalytic" evidence="7">
    <location>
        <begin position="298"/>
        <end position="419"/>
    </location>
</feature>
<dbReference type="Proteomes" id="UP000886885">
    <property type="component" value="Chromosome 10D"/>
</dbReference>
<evidence type="ECO:0000256" key="2">
    <source>
        <dbReference type="ARBA" id="ARBA00022676"/>
    </source>
</evidence>
<keyword evidence="9" id="KW-1185">Reference proteome</keyword>